<accession>A0AAN9EEN7</accession>
<dbReference type="AlphaFoldDB" id="A0AAN9EEN7"/>
<organism evidence="2 3">
    <name type="scientific">Crotalaria pallida</name>
    <name type="common">Smooth rattlebox</name>
    <name type="synonym">Crotalaria striata</name>
    <dbReference type="NCBI Taxonomy" id="3830"/>
    <lineage>
        <taxon>Eukaryota</taxon>
        <taxon>Viridiplantae</taxon>
        <taxon>Streptophyta</taxon>
        <taxon>Embryophyta</taxon>
        <taxon>Tracheophyta</taxon>
        <taxon>Spermatophyta</taxon>
        <taxon>Magnoliopsida</taxon>
        <taxon>eudicotyledons</taxon>
        <taxon>Gunneridae</taxon>
        <taxon>Pentapetalae</taxon>
        <taxon>rosids</taxon>
        <taxon>fabids</taxon>
        <taxon>Fabales</taxon>
        <taxon>Fabaceae</taxon>
        <taxon>Papilionoideae</taxon>
        <taxon>50 kb inversion clade</taxon>
        <taxon>genistoids sensu lato</taxon>
        <taxon>core genistoids</taxon>
        <taxon>Crotalarieae</taxon>
        <taxon>Crotalaria</taxon>
    </lineage>
</organism>
<reference evidence="2 3" key="1">
    <citation type="submission" date="2024-01" db="EMBL/GenBank/DDBJ databases">
        <title>The genomes of 5 underutilized Papilionoideae crops provide insights into root nodulation and disease resistanc.</title>
        <authorList>
            <person name="Yuan L."/>
        </authorList>
    </citation>
    <scope>NUCLEOTIDE SEQUENCE [LARGE SCALE GENOMIC DNA]</scope>
    <source>
        <strain evidence="2">ZHUSHIDOU_FW_LH</strain>
        <tissue evidence="2">Leaf</tissue>
    </source>
</reference>
<dbReference type="Proteomes" id="UP001372338">
    <property type="component" value="Unassembled WGS sequence"/>
</dbReference>
<proteinExistence type="predicted"/>
<name>A0AAN9EEN7_CROPI</name>
<keyword evidence="1" id="KW-0472">Membrane</keyword>
<protein>
    <submittedName>
        <fullName evidence="2">Uncharacterized protein</fullName>
    </submittedName>
</protein>
<keyword evidence="1" id="KW-1133">Transmembrane helix</keyword>
<feature type="transmembrane region" description="Helical" evidence="1">
    <location>
        <begin position="87"/>
        <end position="106"/>
    </location>
</feature>
<feature type="transmembrane region" description="Helical" evidence="1">
    <location>
        <begin position="56"/>
        <end position="75"/>
    </location>
</feature>
<comment type="caution">
    <text evidence="2">The sequence shown here is derived from an EMBL/GenBank/DDBJ whole genome shotgun (WGS) entry which is preliminary data.</text>
</comment>
<feature type="transmembrane region" description="Helical" evidence="1">
    <location>
        <begin position="126"/>
        <end position="149"/>
    </location>
</feature>
<evidence type="ECO:0000313" key="3">
    <source>
        <dbReference type="Proteomes" id="UP001372338"/>
    </source>
</evidence>
<evidence type="ECO:0000313" key="2">
    <source>
        <dbReference type="EMBL" id="KAK7256082.1"/>
    </source>
</evidence>
<evidence type="ECO:0000256" key="1">
    <source>
        <dbReference type="SAM" id="Phobius"/>
    </source>
</evidence>
<sequence length="151" mass="16440">MMYSEGQKSILALPLLHTSVPRLSRYQKEGEVLLGMMILHVLQCPSSSMSSSYTTTALEVMTFTALICSNILTPISLRKHTVSGPSLLHLPTLAAVIAVMSFSSIISCLNQTPLTRKRTEAPFMRVLLIILTFAGLISISCPLTTIVVFGK</sequence>
<gene>
    <name evidence="2" type="ORF">RIF29_29516</name>
</gene>
<keyword evidence="1" id="KW-0812">Transmembrane</keyword>
<keyword evidence="3" id="KW-1185">Reference proteome</keyword>
<dbReference type="EMBL" id="JAYWIO010000006">
    <property type="protein sequence ID" value="KAK7256082.1"/>
    <property type="molecule type" value="Genomic_DNA"/>
</dbReference>